<evidence type="ECO:0000256" key="2">
    <source>
        <dbReference type="ARBA" id="ARBA00023015"/>
    </source>
</evidence>
<dbReference type="Gene3D" id="3.40.190.10">
    <property type="entry name" value="Periplasmic binding protein-like II"/>
    <property type="match status" value="2"/>
</dbReference>
<dbReference type="PANTHER" id="PTHR30118:SF15">
    <property type="entry name" value="TRANSCRIPTIONAL REGULATORY PROTEIN"/>
    <property type="match status" value="1"/>
</dbReference>
<evidence type="ECO:0000313" key="7">
    <source>
        <dbReference type="Proteomes" id="UP000781958"/>
    </source>
</evidence>
<dbReference type="InterPro" id="IPR036390">
    <property type="entry name" value="WH_DNA-bd_sf"/>
</dbReference>
<dbReference type="PRINTS" id="PR00039">
    <property type="entry name" value="HTHLYSR"/>
</dbReference>
<name>A0ABS4STS9_9PROT</name>
<evidence type="ECO:0000256" key="3">
    <source>
        <dbReference type="ARBA" id="ARBA00023125"/>
    </source>
</evidence>
<comment type="caution">
    <text evidence="6">The sequence shown here is derived from an EMBL/GenBank/DDBJ whole genome shotgun (WGS) entry which is preliminary data.</text>
</comment>
<dbReference type="GO" id="GO:0003677">
    <property type="term" value="F:DNA binding"/>
    <property type="evidence" value="ECO:0007669"/>
    <property type="project" value="UniProtKB-KW"/>
</dbReference>
<keyword evidence="4" id="KW-0804">Transcription</keyword>
<dbReference type="Pfam" id="PF00126">
    <property type="entry name" value="HTH_1"/>
    <property type="match status" value="1"/>
</dbReference>
<comment type="similarity">
    <text evidence="1">Belongs to the LysR transcriptional regulatory family.</text>
</comment>
<dbReference type="InterPro" id="IPR036388">
    <property type="entry name" value="WH-like_DNA-bd_sf"/>
</dbReference>
<proteinExistence type="inferred from homology"/>
<evidence type="ECO:0000259" key="5">
    <source>
        <dbReference type="PROSITE" id="PS50931"/>
    </source>
</evidence>
<dbReference type="InterPro" id="IPR005119">
    <property type="entry name" value="LysR_subst-bd"/>
</dbReference>
<sequence length="310" mass="34639">MNLAGVDLNLLLVFDAVMTERNVTRAANRLGMTQPAVSNALNRLRLTVKDELFLRGPDGMRPTPRALELALPIRESLQRLEQALDPQDFDPSTTTRVFRAGMAEHFSALMLQKIIERMRREAPHAKLHTLPLTRLNVTERLDSGDVDVVFAGRLDLEETYGRQQLYQDRFLVAMRRDHPLADQPLTLENFCAAEHMLITLTGDTHSPVDDALHRVGCHRSVVVTVNQFLVAFGIAGQADLLLTGPGTMLRRYQDTYGLVLKELPVPVPMAPMQIIWHAGLGNHPAIDWFRAMVGELCTDACCQDAKAKCS</sequence>
<keyword evidence="2" id="KW-0805">Transcription regulation</keyword>
<dbReference type="RefSeq" id="WP_209770647.1">
    <property type="nucleotide sequence ID" value="NZ_JAGINP010000026.1"/>
</dbReference>
<keyword evidence="3 6" id="KW-0238">DNA-binding</keyword>
<evidence type="ECO:0000313" key="6">
    <source>
        <dbReference type="EMBL" id="MBP2295968.1"/>
    </source>
</evidence>
<evidence type="ECO:0000256" key="1">
    <source>
        <dbReference type="ARBA" id="ARBA00009437"/>
    </source>
</evidence>
<dbReference type="Pfam" id="PF03466">
    <property type="entry name" value="LysR_substrate"/>
    <property type="match status" value="1"/>
</dbReference>
<gene>
    <name evidence="6" type="ORF">J2851_005783</name>
</gene>
<dbReference type="Proteomes" id="UP000781958">
    <property type="component" value="Unassembled WGS sequence"/>
</dbReference>
<dbReference type="InterPro" id="IPR037402">
    <property type="entry name" value="YidZ_PBP2"/>
</dbReference>
<keyword evidence="7" id="KW-1185">Reference proteome</keyword>
<accession>A0ABS4STS9</accession>
<dbReference type="PROSITE" id="PS50931">
    <property type="entry name" value="HTH_LYSR"/>
    <property type="match status" value="1"/>
</dbReference>
<dbReference type="CDD" id="cd08417">
    <property type="entry name" value="PBP2_Nitroaromatics_like"/>
    <property type="match status" value="1"/>
</dbReference>
<organism evidence="6 7">
    <name type="scientific">Azospirillum rugosum</name>
    <dbReference type="NCBI Taxonomy" id="416170"/>
    <lineage>
        <taxon>Bacteria</taxon>
        <taxon>Pseudomonadati</taxon>
        <taxon>Pseudomonadota</taxon>
        <taxon>Alphaproteobacteria</taxon>
        <taxon>Rhodospirillales</taxon>
        <taxon>Azospirillaceae</taxon>
        <taxon>Azospirillum</taxon>
    </lineage>
</organism>
<dbReference type="PANTHER" id="PTHR30118">
    <property type="entry name" value="HTH-TYPE TRANSCRIPTIONAL REGULATOR LEUO-RELATED"/>
    <property type="match status" value="1"/>
</dbReference>
<dbReference type="SUPFAM" id="SSF46785">
    <property type="entry name" value="Winged helix' DNA-binding domain"/>
    <property type="match status" value="1"/>
</dbReference>
<feature type="domain" description="HTH lysR-type" evidence="5">
    <location>
        <begin position="6"/>
        <end position="63"/>
    </location>
</feature>
<evidence type="ECO:0000256" key="4">
    <source>
        <dbReference type="ARBA" id="ARBA00023163"/>
    </source>
</evidence>
<dbReference type="SUPFAM" id="SSF53850">
    <property type="entry name" value="Periplasmic binding protein-like II"/>
    <property type="match status" value="1"/>
</dbReference>
<dbReference type="EMBL" id="JAGINP010000026">
    <property type="protein sequence ID" value="MBP2295968.1"/>
    <property type="molecule type" value="Genomic_DNA"/>
</dbReference>
<dbReference type="InterPro" id="IPR050389">
    <property type="entry name" value="LysR-type_TF"/>
</dbReference>
<reference evidence="6 7" key="1">
    <citation type="submission" date="2021-03" db="EMBL/GenBank/DDBJ databases">
        <title>Genomic Encyclopedia of Type Strains, Phase III (KMG-III): the genomes of soil and plant-associated and newly described type strains.</title>
        <authorList>
            <person name="Whitman W."/>
        </authorList>
    </citation>
    <scope>NUCLEOTIDE SEQUENCE [LARGE SCALE GENOMIC DNA]</scope>
    <source>
        <strain evidence="6 7">IMMIB AFH-6</strain>
    </source>
</reference>
<protein>
    <submittedName>
        <fullName evidence="6">DNA-binding transcriptional LysR family regulator</fullName>
    </submittedName>
</protein>
<dbReference type="InterPro" id="IPR000847">
    <property type="entry name" value="LysR_HTH_N"/>
</dbReference>
<dbReference type="Gene3D" id="1.10.10.10">
    <property type="entry name" value="Winged helix-like DNA-binding domain superfamily/Winged helix DNA-binding domain"/>
    <property type="match status" value="1"/>
</dbReference>